<evidence type="ECO:0000313" key="2">
    <source>
        <dbReference type="EMBL" id="KAJ7370065.1"/>
    </source>
</evidence>
<evidence type="ECO:0000313" key="3">
    <source>
        <dbReference type="Proteomes" id="UP001163046"/>
    </source>
</evidence>
<feature type="region of interest" description="Disordered" evidence="1">
    <location>
        <begin position="109"/>
        <end position="149"/>
    </location>
</feature>
<keyword evidence="3" id="KW-1185">Reference proteome</keyword>
<evidence type="ECO:0000256" key="1">
    <source>
        <dbReference type="SAM" id="MobiDB-lite"/>
    </source>
</evidence>
<protein>
    <submittedName>
        <fullName evidence="2">Uncharacterized protein</fullName>
    </submittedName>
</protein>
<organism evidence="2 3">
    <name type="scientific">Desmophyllum pertusum</name>
    <dbReference type="NCBI Taxonomy" id="174260"/>
    <lineage>
        <taxon>Eukaryota</taxon>
        <taxon>Metazoa</taxon>
        <taxon>Cnidaria</taxon>
        <taxon>Anthozoa</taxon>
        <taxon>Hexacorallia</taxon>
        <taxon>Scleractinia</taxon>
        <taxon>Caryophylliina</taxon>
        <taxon>Caryophylliidae</taxon>
        <taxon>Desmophyllum</taxon>
    </lineage>
</organism>
<proteinExistence type="predicted"/>
<sequence length="202" mass="22061">MLKLFKCPFRSFKTKMAIPIPPTQMTTLTSTHSCDKPSEDEPSCSSVDEINSVAASITLAHSSQISQVEPSSRSSSELFEEARSLFNQLLVKEKSWEEVNTGGVWDSIQERSCNGKGKESMPKTGVEDERRPADSCDDGFTSSTRQPSTHSEMQLLIGMQHAAMFLPQAQLGMFLLHVASAKALAAQTPLSLAQEDCGSDDE</sequence>
<feature type="compositionally biased region" description="Basic and acidic residues" evidence="1">
    <location>
        <begin position="116"/>
        <end position="134"/>
    </location>
</feature>
<dbReference type="Proteomes" id="UP001163046">
    <property type="component" value="Unassembled WGS sequence"/>
</dbReference>
<feature type="compositionally biased region" description="Polar residues" evidence="1">
    <location>
        <begin position="140"/>
        <end position="149"/>
    </location>
</feature>
<reference evidence="2" key="1">
    <citation type="submission" date="2023-01" db="EMBL/GenBank/DDBJ databases">
        <title>Genome assembly of the deep-sea coral Lophelia pertusa.</title>
        <authorList>
            <person name="Herrera S."/>
            <person name="Cordes E."/>
        </authorList>
    </citation>
    <scope>NUCLEOTIDE SEQUENCE</scope>
    <source>
        <strain evidence="2">USNM1676648</strain>
        <tissue evidence="2">Polyp</tissue>
    </source>
</reference>
<name>A0A9X0CNP8_9CNID</name>
<gene>
    <name evidence="2" type="ORF">OS493_034273</name>
</gene>
<accession>A0A9X0CNP8</accession>
<comment type="caution">
    <text evidence="2">The sequence shown here is derived from an EMBL/GenBank/DDBJ whole genome shotgun (WGS) entry which is preliminary data.</text>
</comment>
<dbReference type="AlphaFoldDB" id="A0A9X0CNP8"/>
<dbReference type="EMBL" id="MU826873">
    <property type="protein sequence ID" value="KAJ7370065.1"/>
    <property type="molecule type" value="Genomic_DNA"/>
</dbReference>